<dbReference type="InterPro" id="IPR005632">
    <property type="entry name" value="Chaperone_Skp"/>
</dbReference>
<keyword evidence="2" id="KW-0732">Signal</keyword>
<dbReference type="PANTHER" id="PTHR35089:SF1">
    <property type="entry name" value="CHAPERONE PROTEIN SKP"/>
    <property type="match status" value="1"/>
</dbReference>
<feature type="transmembrane region" description="Helical" evidence="5">
    <location>
        <begin position="6"/>
        <end position="23"/>
    </location>
</feature>
<keyword evidence="5" id="KW-0472">Membrane</keyword>
<evidence type="ECO:0000313" key="6">
    <source>
        <dbReference type="EMBL" id="SNR36532.1"/>
    </source>
</evidence>
<evidence type="ECO:0000256" key="2">
    <source>
        <dbReference type="ARBA" id="ARBA00022729"/>
    </source>
</evidence>
<feature type="coiled-coil region" evidence="3">
    <location>
        <begin position="78"/>
        <end position="131"/>
    </location>
</feature>
<evidence type="ECO:0000313" key="7">
    <source>
        <dbReference type="Proteomes" id="UP000198379"/>
    </source>
</evidence>
<dbReference type="GO" id="GO:0051082">
    <property type="term" value="F:unfolded protein binding"/>
    <property type="evidence" value="ECO:0007669"/>
    <property type="project" value="InterPro"/>
</dbReference>
<dbReference type="InterPro" id="IPR024930">
    <property type="entry name" value="Skp_dom_sf"/>
</dbReference>
<evidence type="ECO:0000256" key="5">
    <source>
        <dbReference type="SAM" id="Phobius"/>
    </source>
</evidence>
<gene>
    <name evidence="6" type="ORF">SAMN06265376_101202</name>
</gene>
<sequence>MGNALYHWTAVLIFGTIISNAIITNMKTKVFFFFASLFLVSLVAQAQRGIRVGYINMDYILENVPEYQEASSQLDSKVKKWKSEIEKKIGEIEEMKKQLQNERVLLTKELIEEREEEITYEEEQIFEYQQKRFGPGGDLAIQKRQLIEPIQDQVFNAVQEISKNKKYDVVLTKKEAGVLYVADRLDMSDQVLRSITRSAKRKQINSKKEEKSFDRDEAKTVEQDKATQARQKAIDDKKAEREALIEEKAKQREEEKEARNKAFEERRQRILAERQQRKDSIAAVKAAAREKSGKGAPLTAEEKKERQQRIIAERQKRKDSITAARKRVKDSVNAERQRKRDSILDARKNKANNLPKPPEEDDNGEGGI</sequence>
<keyword evidence="3" id="KW-0175">Coiled coil</keyword>
<accession>A0A238VQ82</accession>
<feature type="transmembrane region" description="Helical" evidence="5">
    <location>
        <begin position="30"/>
        <end position="47"/>
    </location>
</feature>
<feature type="compositionally biased region" description="Acidic residues" evidence="4">
    <location>
        <begin position="359"/>
        <end position="368"/>
    </location>
</feature>
<dbReference type="Pfam" id="PF03938">
    <property type="entry name" value="OmpH"/>
    <property type="match status" value="1"/>
</dbReference>
<dbReference type="GO" id="GO:0050821">
    <property type="term" value="P:protein stabilization"/>
    <property type="evidence" value="ECO:0007669"/>
    <property type="project" value="TreeGrafter"/>
</dbReference>
<evidence type="ECO:0000256" key="4">
    <source>
        <dbReference type="SAM" id="MobiDB-lite"/>
    </source>
</evidence>
<organism evidence="6 7">
    <name type="scientific">Dokdonia pacifica</name>
    <dbReference type="NCBI Taxonomy" id="1627892"/>
    <lineage>
        <taxon>Bacteria</taxon>
        <taxon>Pseudomonadati</taxon>
        <taxon>Bacteroidota</taxon>
        <taxon>Flavobacteriia</taxon>
        <taxon>Flavobacteriales</taxon>
        <taxon>Flavobacteriaceae</taxon>
        <taxon>Dokdonia</taxon>
    </lineage>
</organism>
<dbReference type="SMART" id="SM00935">
    <property type="entry name" value="OmpH"/>
    <property type="match status" value="1"/>
</dbReference>
<reference evidence="6 7" key="1">
    <citation type="submission" date="2017-06" db="EMBL/GenBank/DDBJ databases">
        <authorList>
            <person name="Kim H.J."/>
            <person name="Triplett B.A."/>
        </authorList>
    </citation>
    <scope>NUCLEOTIDE SEQUENCE [LARGE SCALE GENOMIC DNA]</scope>
    <source>
        <strain evidence="6 7">DSM 25597</strain>
    </source>
</reference>
<feature type="compositionally biased region" description="Basic and acidic residues" evidence="4">
    <location>
        <begin position="206"/>
        <end position="280"/>
    </location>
</feature>
<evidence type="ECO:0000256" key="3">
    <source>
        <dbReference type="SAM" id="Coils"/>
    </source>
</evidence>
<feature type="compositionally biased region" description="Basic and acidic residues" evidence="4">
    <location>
        <begin position="329"/>
        <end position="348"/>
    </location>
</feature>
<dbReference type="SUPFAM" id="SSF111384">
    <property type="entry name" value="OmpH-like"/>
    <property type="match status" value="1"/>
</dbReference>
<name>A0A238VQ82_9FLAO</name>
<comment type="similarity">
    <text evidence="1">Belongs to the Skp family.</text>
</comment>
<dbReference type="PANTHER" id="PTHR35089">
    <property type="entry name" value="CHAPERONE PROTEIN SKP"/>
    <property type="match status" value="1"/>
</dbReference>
<dbReference type="GO" id="GO:0005829">
    <property type="term" value="C:cytosol"/>
    <property type="evidence" value="ECO:0007669"/>
    <property type="project" value="TreeGrafter"/>
</dbReference>
<protein>
    <submittedName>
        <fullName evidence="6">Periplasmic chaperone for outer membrane proteins Skp</fullName>
    </submittedName>
</protein>
<feature type="compositionally biased region" description="Basic and acidic residues" evidence="4">
    <location>
        <begin position="300"/>
        <end position="320"/>
    </location>
</feature>
<keyword evidence="5" id="KW-1133">Transmembrane helix</keyword>
<evidence type="ECO:0000256" key="1">
    <source>
        <dbReference type="ARBA" id="ARBA00009091"/>
    </source>
</evidence>
<dbReference type="Proteomes" id="UP000198379">
    <property type="component" value="Unassembled WGS sequence"/>
</dbReference>
<feature type="region of interest" description="Disordered" evidence="4">
    <location>
        <begin position="199"/>
        <end position="368"/>
    </location>
</feature>
<proteinExistence type="inferred from homology"/>
<keyword evidence="7" id="KW-1185">Reference proteome</keyword>
<keyword evidence="5" id="KW-0812">Transmembrane</keyword>
<dbReference type="Gene3D" id="3.30.910.20">
    <property type="entry name" value="Skp domain"/>
    <property type="match status" value="1"/>
</dbReference>
<dbReference type="EMBL" id="FZNY01000001">
    <property type="protein sequence ID" value="SNR36532.1"/>
    <property type="molecule type" value="Genomic_DNA"/>
</dbReference>
<dbReference type="AlphaFoldDB" id="A0A238VQ82"/>